<gene>
    <name evidence="6" type="ORF">OFY01_05245</name>
</gene>
<keyword evidence="3" id="KW-0804">Transcription</keyword>
<dbReference type="InterPro" id="IPR036271">
    <property type="entry name" value="Tet_transcr_reg_TetR-rel_C_sf"/>
</dbReference>
<keyword evidence="2 4" id="KW-0238">DNA-binding</keyword>
<name>A0ABT3TQ63_9ACTN</name>
<evidence type="ECO:0000256" key="2">
    <source>
        <dbReference type="ARBA" id="ARBA00023125"/>
    </source>
</evidence>
<dbReference type="Gene3D" id="1.10.357.10">
    <property type="entry name" value="Tetracycline Repressor, domain 2"/>
    <property type="match status" value="1"/>
</dbReference>
<proteinExistence type="predicted"/>
<feature type="domain" description="HTH tetR-type" evidence="5">
    <location>
        <begin position="20"/>
        <end position="78"/>
    </location>
</feature>
<keyword evidence="1" id="KW-0805">Transcription regulation</keyword>
<dbReference type="PROSITE" id="PS50977">
    <property type="entry name" value="HTH_TETR_2"/>
    <property type="match status" value="1"/>
</dbReference>
<dbReference type="PANTHER" id="PTHR30055">
    <property type="entry name" value="HTH-TYPE TRANSCRIPTIONAL REGULATOR RUTR"/>
    <property type="match status" value="1"/>
</dbReference>
<evidence type="ECO:0000256" key="4">
    <source>
        <dbReference type="PROSITE-ProRule" id="PRU00335"/>
    </source>
</evidence>
<dbReference type="SUPFAM" id="SSF46689">
    <property type="entry name" value="Homeodomain-like"/>
    <property type="match status" value="1"/>
</dbReference>
<reference evidence="6" key="1">
    <citation type="submission" date="2022-10" db="EMBL/GenBank/DDBJ databases">
        <title>Streptomyces beihaiensis sp. nov., a chitin degrading actinobacterium, isolated from shrimp pond soil.</title>
        <authorList>
            <person name="Xie J."/>
            <person name="Shen N."/>
        </authorList>
    </citation>
    <scope>NUCLEOTIDE SEQUENCE</scope>
    <source>
        <strain evidence="6">GXMU-J5</strain>
    </source>
</reference>
<evidence type="ECO:0000256" key="1">
    <source>
        <dbReference type="ARBA" id="ARBA00023015"/>
    </source>
</evidence>
<keyword evidence="7" id="KW-1185">Reference proteome</keyword>
<organism evidence="6 7">
    <name type="scientific">Streptomyces beihaiensis</name>
    <dbReference type="NCBI Taxonomy" id="2984495"/>
    <lineage>
        <taxon>Bacteria</taxon>
        <taxon>Bacillati</taxon>
        <taxon>Actinomycetota</taxon>
        <taxon>Actinomycetes</taxon>
        <taxon>Kitasatosporales</taxon>
        <taxon>Streptomycetaceae</taxon>
        <taxon>Streptomyces</taxon>
    </lineage>
</organism>
<dbReference type="InterPro" id="IPR009057">
    <property type="entry name" value="Homeodomain-like_sf"/>
</dbReference>
<evidence type="ECO:0000256" key="3">
    <source>
        <dbReference type="ARBA" id="ARBA00023163"/>
    </source>
</evidence>
<dbReference type="InterPro" id="IPR001647">
    <property type="entry name" value="HTH_TetR"/>
</dbReference>
<dbReference type="Proteomes" id="UP001163064">
    <property type="component" value="Unassembled WGS sequence"/>
</dbReference>
<dbReference type="PANTHER" id="PTHR30055:SF234">
    <property type="entry name" value="HTH-TYPE TRANSCRIPTIONAL REGULATOR BETI"/>
    <property type="match status" value="1"/>
</dbReference>
<evidence type="ECO:0000259" key="5">
    <source>
        <dbReference type="PROSITE" id="PS50977"/>
    </source>
</evidence>
<dbReference type="InterPro" id="IPR050109">
    <property type="entry name" value="HTH-type_TetR-like_transc_reg"/>
</dbReference>
<accession>A0ABT3TQ63</accession>
<dbReference type="EMBL" id="JAPHNL010000035">
    <property type="protein sequence ID" value="MCX3059180.1"/>
    <property type="molecule type" value="Genomic_DNA"/>
</dbReference>
<dbReference type="RefSeq" id="WP_266596750.1">
    <property type="nucleotide sequence ID" value="NZ_JAPHNL010000035.1"/>
</dbReference>
<evidence type="ECO:0000313" key="6">
    <source>
        <dbReference type="EMBL" id="MCX3059180.1"/>
    </source>
</evidence>
<dbReference type="Pfam" id="PF00440">
    <property type="entry name" value="TetR_N"/>
    <property type="match status" value="1"/>
</dbReference>
<evidence type="ECO:0000313" key="7">
    <source>
        <dbReference type="Proteomes" id="UP001163064"/>
    </source>
</evidence>
<comment type="caution">
    <text evidence="6">The sequence shown here is derived from an EMBL/GenBank/DDBJ whole genome shotgun (WGS) entry which is preliminary data.</text>
</comment>
<sequence>MAGWGAMMSSPDRNRRADALRSRAAILDAAIQVLDATPDAGLSAVAAAAGVTRPTVYAHFPSRERLLQAVTERLTEESVAAMDAVDLDTGPAAEALIRMLDAGSRVTARHPGLVRLIAAQPVAAEADHARHSPVADRIRRAVLRGRQAGEFDDRLPVDWVVSATIALGHAASEERETGRLTAPAAQDSLRASLLRLLGADSAAE</sequence>
<feature type="DNA-binding region" description="H-T-H motif" evidence="4">
    <location>
        <begin position="41"/>
        <end position="60"/>
    </location>
</feature>
<protein>
    <submittedName>
        <fullName evidence="6">TetR family transcriptional regulator</fullName>
    </submittedName>
</protein>
<dbReference type="SUPFAM" id="SSF48498">
    <property type="entry name" value="Tetracyclin repressor-like, C-terminal domain"/>
    <property type="match status" value="1"/>
</dbReference>